<reference evidence="1 2" key="1">
    <citation type="submission" date="2020-08" db="EMBL/GenBank/DDBJ databases">
        <title>Genomic Encyclopedia of Type Strains, Phase IV (KMG-IV): sequencing the most valuable type-strain genomes for metagenomic binning, comparative biology and taxonomic classification.</title>
        <authorList>
            <person name="Goeker M."/>
        </authorList>
    </citation>
    <scope>NUCLEOTIDE SEQUENCE [LARGE SCALE GENOMIC DNA]</scope>
    <source>
        <strain evidence="1 2">DSM 105074</strain>
    </source>
</reference>
<comment type="caution">
    <text evidence="1">The sequence shown here is derived from an EMBL/GenBank/DDBJ whole genome shotgun (WGS) entry which is preliminary data.</text>
</comment>
<accession>A0A840U0H8</accession>
<proteinExistence type="predicted"/>
<dbReference type="CDD" id="cd07812">
    <property type="entry name" value="SRPBCC"/>
    <property type="match status" value="1"/>
</dbReference>
<sequence length="218" mass="25190">MTFTKRSGNTPTVDFERIPQKTIQAYLQERNLCQVKDFKKLKATNYNPASADHYYEHSRTFRVEQPLEQVWRTYLSIPPRDTWRSPMVSFGCQYCQQEQELTYLEDDYDGLKTGQIIFLNISLFWGLVNIAVAHKITAINEAEKYIEFSYIEGGKTEGSQRLSFRTAAEGATEVVHRTLYKGSCPSLIREKYLYPFLHGRVIASFHKNVAQKITAVPA</sequence>
<keyword evidence="2" id="KW-1185">Reference proteome</keyword>
<organism evidence="1 2">
    <name type="scientific">Rhabdobacter roseus</name>
    <dbReference type="NCBI Taxonomy" id="1655419"/>
    <lineage>
        <taxon>Bacteria</taxon>
        <taxon>Pseudomonadati</taxon>
        <taxon>Bacteroidota</taxon>
        <taxon>Cytophagia</taxon>
        <taxon>Cytophagales</taxon>
        <taxon>Cytophagaceae</taxon>
        <taxon>Rhabdobacter</taxon>
    </lineage>
</organism>
<evidence type="ECO:0000313" key="1">
    <source>
        <dbReference type="EMBL" id="MBB5287267.1"/>
    </source>
</evidence>
<dbReference type="AlphaFoldDB" id="A0A840U0H8"/>
<evidence type="ECO:0008006" key="3">
    <source>
        <dbReference type="Google" id="ProtNLM"/>
    </source>
</evidence>
<dbReference type="EMBL" id="JACHGF010000015">
    <property type="protein sequence ID" value="MBB5287267.1"/>
    <property type="molecule type" value="Genomic_DNA"/>
</dbReference>
<dbReference type="RefSeq" id="WP_184179188.1">
    <property type="nucleotide sequence ID" value="NZ_JACHGF010000015.1"/>
</dbReference>
<name>A0A840U0H8_9BACT</name>
<gene>
    <name evidence="1" type="ORF">HNQ92_005430</name>
</gene>
<dbReference type="Proteomes" id="UP000557307">
    <property type="component" value="Unassembled WGS sequence"/>
</dbReference>
<evidence type="ECO:0000313" key="2">
    <source>
        <dbReference type="Proteomes" id="UP000557307"/>
    </source>
</evidence>
<protein>
    <recommendedName>
        <fullName evidence="3">DUF1990 domain-containing protein</fullName>
    </recommendedName>
</protein>
<dbReference type="SUPFAM" id="SSF55961">
    <property type="entry name" value="Bet v1-like"/>
    <property type="match status" value="1"/>
</dbReference>